<sequence length="103" mass="12059">MRSRYSAFVLGLGDYLVYSWHPDYLGGLNAHDLSHIDTQWDGLDIITSSDGAQDQTGIVEFKAWFQEDGQRRCLHERSQFVRFDGRWVYTNGEIMLPHKRHSR</sequence>
<dbReference type="AlphaFoldDB" id="A0A2H9U3Q2"/>
<dbReference type="Pfam" id="PF17775">
    <property type="entry name" value="YchJ_M-like"/>
    <property type="match status" value="1"/>
</dbReference>
<dbReference type="InterPro" id="IPR048469">
    <property type="entry name" value="YchJ-like_M"/>
</dbReference>
<dbReference type="OrthoDB" id="21421at2"/>
<feature type="domain" description="YchJ-like middle NTF2-like" evidence="1">
    <location>
        <begin position="1"/>
        <end position="92"/>
    </location>
</feature>
<keyword evidence="3" id="KW-1185">Reference proteome</keyword>
<proteinExistence type="predicted"/>
<organism evidence="2 3">
    <name type="scientific">Aeromonas cavernicola</name>
    <dbReference type="NCBI Taxonomy" id="1006623"/>
    <lineage>
        <taxon>Bacteria</taxon>
        <taxon>Pseudomonadati</taxon>
        <taxon>Pseudomonadota</taxon>
        <taxon>Gammaproteobacteria</taxon>
        <taxon>Aeromonadales</taxon>
        <taxon>Aeromonadaceae</taxon>
        <taxon>Aeromonas</taxon>
    </lineage>
</organism>
<comment type="caution">
    <text evidence="2">The sequence shown here is derived from an EMBL/GenBank/DDBJ whole genome shotgun (WGS) entry which is preliminary data.</text>
</comment>
<dbReference type="Gene3D" id="3.10.450.50">
    <property type="match status" value="1"/>
</dbReference>
<dbReference type="InterPro" id="IPR032710">
    <property type="entry name" value="NTF2-like_dom_sf"/>
</dbReference>
<gene>
    <name evidence="2" type="ORF">CUC53_11540</name>
</gene>
<dbReference type="EMBL" id="PGGC01000097">
    <property type="protein sequence ID" value="PJG58672.1"/>
    <property type="molecule type" value="Genomic_DNA"/>
</dbReference>
<evidence type="ECO:0000259" key="1">
    <source>
        <dbReference type="Pfam" id="PF17775"/>
    </source>
</evidence>
<dbReference type="SUPFAM" id="SSF54427">
    <property type="entry name" value="NTF2-like"/>
    <property type="match status" value="1"/>
</dbReference>
<accession>A0A2H9U3Q2</accession>
<name>A0A2H9U3Q2_9GAMM</name>
<reference evidence="2 3" key="1">
    <citation type="submission" date="2017-11" db="EMBL/GenBank/DDBJ databases">
        <title>Draft genome sequence of environmental isolate Aeromonas cavernicola sp. nov. MDC 2508.</title>
        <authorList>
            <person name="Colston S.M."/>
            <person name="Navarro A."/>
            <person name="Martinez-Murcia A.J."/>
            <person name="Graf J."/>
        </authorList>
    </citation>
    <scope>NUCLEOTIDE SEQUENCE [LARGE SCALE GENOMIC DNA]</scope>
    <source>
        <strain evidence="2 3">MDC 2508</strain>
    </source>
</reference>
<evidence type="ECO:0000313" key="2">
    <source>
        <dbReference type="EMBL" id="PJG58672.1"/>
    </source>
</evidence>
<dbReference type="Proteomes" id="UP000235861">
    <property type="component" value="Unassembled WGS sequence"/>
</dbReference>
<evidence type="ECO:0000313" key="3">
    <source>
        <dbReference type="Proteomes" id="UP000235861"/>
    </source>
</evidence>
<protein>
    <submittedName>
        <fullName evidence="2">Zinc chelation protein SecC</fullName>
    </submittedName>
</protein>